<dbReference type="AlphaFoldDB" id="A0A2G1VU82"/>
<name>A0A2G1VU82_9FLAO</name>
<dbReference type="InterPro" id="IPR027417">
    <property type="entry name" value="P-loop_NTPase"/>
</dbReference>
<dbReference type="OrthoDB" id="978593at2"/>
<dbReference type="PANTHER" id="PTHR13696:SF52">
    <property type="entry name" value="PARA FAMILY PROTEIN CT_582"/>
    <property type="match status" value="1"/>
</dbReference>
<dbReference type="Proteomes" id="UP000229433">
    <property type="component" value="Unassembled WGS sequence"/>
</dbReference>
<evidence type="ECO:0000313" key="3">
    <source>
        <dbReference type="Proteomes" id="UP000229433"/>
    </source>
</evidence>
<dbReference type="PRINTS" id="PR00091">
    <property type="entry name" value="NITROGNASEII"/>
</dbReference>
<dbReference type="RefSeq" id="WP_099645149.1">
    <property type="nucleotide sequence ID" value="NZ_KZ319288.1"/>
</dbReference>
<dbReference type="Pfam" id="PF13614">
    <property type="entry name" value="AAA_31"/>
    <property type="match status" value="1"/>
</dbReference>
<keyword evidence="3" id="KW-1185">Reference proteome</keyword>
<feature type="domain" description="AAA" evidence="1">
    <location>
        <begin position="1"/>
        <end position="203"/>
    </location>
</feature>
<reference evidence="2 3" key="1">
    <citation type="submission" date="2017-08" db="EMBL/GenBank/DDBJ databases">
        <title>The whole genome shortgun sequences of strain Leeuwenhoekiella nanhaiensis G18 from the South China Sea.</title>
        <authorList>
            <person name="Liu Q."/>
        </authorList>
    </citation>
    <scope>NUCLEOTIDE SEQUENCE [LARGE SCALE GENOMIC DNA]</scope>
    <source>
        <strain evidence="2 3">G18</strain>
    </source>
</reference>
<evidence type="ECO:0000259" key="1">
    <source>
        <dbReference type="Pfam" id="PF13614"/>
    </source>
</evidence>
<gene>
    <name evidence="2" type="ORF">CJ305_04955</name>
</gene>
<dbReference type="InterPro" id="IPR025669">
    <property type="entry name" value="AAA_dom"/>
</dbReference>
<dbReference type="PANTHER" id="PTHR13696">
    <property type="entry name" value="P-LOOP CONTAINING NUCLEOSIDE TRIPHOSPHATE HYDROLASE"/>
    <property type="match status" value="1"/>
</dbReference>
<dbReference type="InterPro" id="IPR050678">
    <property type="entry name" value="DNA_Partitioning_ATPase"/>
</dbReference>
<organism evidence="2 3">
    <name type="scientific">Leeuwenhoekiella nanhaiensis</name>
    <dbReference type="NCBI Taxonomy" id="1655491"/>
    <lineage>
        <taxon>Bacteria</taxon>
        <taxon>Pseudomonadati</taxon>
        <taxon>Bacteroidota</taxon>
        <taxon>Flavobacteriia</taxon>
        <taxon>Flavobacteriales</taxon>
        <taxon>Flavobacteriaceae</taxon>
        <taxon>Leeuwenhoekiella</taxon>
    </lineage>
</organism>
<sequence>MKTISMFNNKGGVGKTTLTCNLANYLADYHNKKVLVVDCDPQCNATQLIMGSEFATDLYWDNNSENYKNITTISDVLQPIEDGDSSIIDTIVPINKSTNRFNVDLIPGHPTFSIIEDRLGSAWHELKGGDLGGIRKTNWNKSLVDKLKGQYDFIFFDLGPSLGSINRSILIGCQHFITPMGTDIFSILGVRNISAWLSSWMKIYTNSLELTQNRTPGRLEQYEIALSPAIAKGYIGYTSQQYITKSKEGVRRPTKAFEEIINMIPDEISRSLNQFVATNLNSDDLKLGDVKHLYSLIPLAQSVSSPILKLKSSDGLVGTQFKQQAEYEEIIDSIANNILYNLNPNS</sequence>
<dbReference type="Gene3D" id="3.40.50.300">
    <property type="entry name" value="P-loop containing nucleotide triphosphate hydrolases"/>
    <property type="match status" value="1"/>
</dbReference>
<dbReference type="EMBL" id="NQXA01000002">
    <property type="protein sequence ID" value="PHQ30315.1"/>
    <property type="molecule type" value="Genomic_DNA"/>
</dbReference>
<comment type="caution">
    <text evidence="2">The sequence shown here is derived from an EMBL/GenBank/DDBJ whole genome shotgun (WGS) entry which is preliminary data.</text>
</comment>
<evidence type="ECO:0000313" key="2">
    <source>
        <dbReference type="EMBL" id="PHQ30315.1"/>
    </source>
</evidence>
<dbReference type="SUPFAM" id="SSF52540">
    <property type="entry name" value="P-loop containing nucleoside triphosphate hydrolases"/>
    <property type="match status" value="1"/>
</dbReference>
<dbReference type="CDD" id="cd02042">
    <property type="entry name" value="ParAB_family"/>
    <property type="match status" value="1"/>
</dbReference>
<proteinExistence type="predicted"/>
<accession>A0A2G1VU82</accession>
<protein>
    <recommendedName>
        <fullName evidence="1">AAA domain-containing protein</fullName>
    </recommendedName>
</protein>